<gene>
    <name evidence="2" type="ORF">PENTCL1PPCAC_4907</name>
</gene>
<reference evidence="2" key="1">
    <citation type="submission" date="2023-10" db="EMBL/GenBank/DDBJ databases">
        <title>Genome assembly of Pristionchus species.</title>
        <authorList>
            <person name="Yoshida K."/>
            <person name="Sommer R.J."/>
        </authorList>
    </citation>
    <scope>NUCLEOTIDE SEQUENCE</scope>
    <source>
        <strain evidence="2">RS0144</strain>
    </source>
</reference>
<name>A0AAV5SJ73_9BILA</name>
<evidence type="ECO:0000313" key="3">
    <source>
        <dbReference type="Proteomes" id="UP001432027"/>
    </source>
</evidence>
<sequence>MMRLLLPIILIASAQSFSVIVQNEQNSHDIPVRFTWGNGTTITEILPKGPPGPNGIAMFLSPNIGPGETATISVYNLFAHFTPENATTTRYSVGTNYTASGSFLPSGLRMRLAPYDESVSVFWCNYPVCGQCVKEGQEPVDPKVVKWSRVKYEYPDWRAYYLNFN</sequence>
<evidence type="ECO:0000313" key="2">
    <source>
        <dbReference type="EMBL" id="GMS82732.1"/>
    </source>
</evidence>
<feature type="chain" id="PRO_5043405845" evidence="1">
    <location>
        <begin position="17"/>
        <end position="165"/>
    </location>
</feature>
<keyword evidence="3" id="KW-1185">Reference proteome</keyword>
<comment type="caution">
    <text evidence="2">The sequence shown here is derived from an EMBL/GenBank/DDBJ whole genome shotgun (WGS) entry which is preliminary data.</text>
</comment>
<protein>
    <submittedName>
        <fullName evidence="2">Uncharacterized protein</fullName>
    </submittedName>
</protein>
<feature type="signal peptide" evidence="1">
    <location>
        <begin position="1"/>
        <end position="16"/>
    </location>
</feature>
<dbReference type="EMBL" id="BTSX01000002">
    <property type="protein sequence ID" value="GMS82732.1"/>
    <property type="molecule type" value="Genomic_DNA"/>
</dbReference>
<dbReference type="AlphaFoldDB" id="A0AAV5SJ73"/>
<keyword evidence="1" id="KW-0732">Signal</keyword>
<organism evidence="2 3">
    <name type="scientific">Pristionchus entomophagus</name>
    <dbReference type="NCBI Taxonomy" id="358040"/>
    <lineage>
        <taxon>Eukaryota</taxon>
        <taxon>Metazoa</taxon>
        <taxon>Ecdysozoa</taxon>
        <taxon>Nematoda</taxon>
        <taxon>Chromadorea</taxon>
        <taxon>Rhabditida</taxon>
        <taxon>Rhabditina</taxon>
        <taxon>Diplogasteromorpha</taxon>
        <taxon>Diplogasteroidea</taxon>
        <taxon>Neodiplogasteridae</taxon>
        <taxon>Pristionchus</taxon>
    </lineage>
</organism>
<dbReference type="Proteomes" id="UP001432027">
    <property type="component" value="Unassembled WGS sequence"/>
</dbReference>
<evidence type="ECO:0000256" key="1">
    <source>
        <dbReference type="SAM" id="SignalP"/>
    </source>
</evidence>
<proteinExistence type="predicted"/>
<accession>A0AAV5SJ73</accession>